<accession>A0ABP7G0Q1</accession>
<reference evidence="6" key="1">
    <citation type="journal article" date="2019" name="Int. J. Syst. Evol. Microbiol.">
        <title>The Global Catalogue of Microorganisms (GCM) 10K type strain sequencing project: providing services to taxonomists for standard genome sequencing and annotation.</title>
        <authorList>
            <consortium name="The Broad Institute Genomics Platform"/>
            <consortium name="The Broad Institute Genome Sequencing Center for Infectious Disease"/>
            <person name="Wu L."/>
            <person name="Ma J."/>
        </authorList>
    </citation>
    <scope>NUCLEOTIDE SEQUENCE [LARGE SCALE GENOMIC DNA]</scope>
    <source>
        <strain evidence="6">JCM 17137</strain>
    </source>
</reference>
<evidence type="ECO:0000313" key="6">
    <source>
        <dbReference type="Proteomes" id="UP001500908"/>
    </source>
</evidence>
<dbReference type="Gene3D" id="1.10.3630.10">
    <property type="entry name" value="yeast vps74-n-term truncation variant domain like"/>
    <property type="match status" value="1"/>
</dbReference>
<keyword evidence="6" id="KW-1185">Reference proteome</keyword>
<dbReference type="InterPro" id="IPR008628">
    <property type="entry name" value="GPP34-like"/>
</dbReference>
<gene>
    <name evidence="5" type="ORF">GCM10022402_33560</name>
</gene>
<evidence type="ECO:0000256" key="4">
    <source>
        <dbReference type="ARBA" id="ARBA00023136"/>
    </source>
</evidence>
<sequence>MTDPLIAEDLLLVAHAPDTGRPLTDATRLTCGLAGALLAELALLQRITIEGKHLVVEPSHPDTGDSDLDPVLHQMAAPSRRRKTKDWVQRLQSGRLRNRLLQRAVAGGLLRSGSSTVLGIFPVRRYRPVAVDRREQLVAEQRGMLTGELTPNSRGVALLALISAVHLDGKLFPDLPRAQRRQMTKAVLRDDRIGSAVREVIQSIEMAAAAATAGGAAAAGSGA</sequence>
<evidence type="ECO:0000256" key="1">
    <source>
        <dbReference type="ARBA" id="ARBA00004255"/>
    </source>
</evidence>
<proteinExistence type="predicted"/>
<dbReference type="InterPro" id="IPR038261">
    <property type="entry name" value="GPP34-like_sf"/>
</dbReference>
<organism evidence="5 6">
    <name type="scientific">Salinactinospora qingdaonensis</name>
    <dbReference type="NCBI Taxonomy" id="702744"/>
    <lineage>
        <taxon>Bacteria</taxon>
        <taxon>Bacillati</taxon>
        <taxon>Actinomycetota</taxon>
        <taxon>Actinomycetes</taxon>
        <taxon>Streptosporangiales</taxon>
        <taxon>Nocardiopsidaceae</taxon>
        <taxon>Salinactinospora</taxon>
    </lineage>
</organism>
<keyword evidence="4" id="KW-0472">Membrane</keyword>
<keyword evidence="3" id="KW-0446">Lipid-binding</keyword>
<protein>
    <recommendedName>
        <fullName evidence="7">Golgi phosphoprotein 3 (GPP34)</fullName>
    </recommendedName>
</protein>
<evidence type="ECO:0000256" key="2">
    <source>
        <dbReference type="ARBA" id="ARBA00023034"/>
    </source>
</evidence>
<comment type="caution">
    <text evidence="5">The sequence shown here is derived from an EMBL/GenBank/DDBJ whole genome shotgun (WGS) entry which is preliminary data.</text>
</comment>
<evidence type="ECO:0000256" key="3">
    <source>
        <dbReference type="ARBA" id="ARBA00023121"/>
    </source>
</evidence>
<name>A0ABP7G0Q1_9ACTN</name>
<dbReference type="EMBL" id="BAABDD010000016">
    <property type="protein sequence ID" value="GAA3751804.1"/>
    <property type="molecule type" value="Genomic_DNA"/>
</dbReference>
<dbReference type="RefSeq" id="WP_344972911.1">
    <property type="nucleotide sequence ID" value="NZ_BAABDD010000016.1"/>
</dbReference>
<keyword evidence="2" id="KW-0333">Golgi apparatus</keyword>
<evidence type="ECO:0000313" key="5">
    <source>
        <dbReference type="EMBL" id="GAA3751804.1"/>
    </source>
</evidence>
<dbReference type="Proteomes" id="UP001500908">
    <property type="component" value="Unassembled WGS sequence"/>
</dbReference>
<dbReference type="Pfam" id="PF05719">
    <property type="entry name" value="GPP34"/>
    <property type="match status" value="1"/>
</dbReference>
<comment type="subcellular location">
    <subcellularLocation>
        <location evidence="1">Golgi apparatus membrane</location>
        <topology evidence="1">Peripheral membrane protein</topology>
        <orientation evidence="1">Cytoplasmic side</orientation>
    </subcellularLocation>
</comment>
<evidence type="ECO:0008006" key="7">
    <source>
        <dbReference type="Google" id="ProtNLM"/>
    </source>
</evidence>